<name>A0A2T4US96_9MICO</name>
<protein>
    <submittedName>
        <fullName evidence="1">Cytotoxic translational repressor of toxin-antitoxin stability system</fullName>
    </submittedName>
</protein>
<accession>A0A2T4US96</accession>
<gene>
    <name evidence="1" type="ORF">C1I63_05795</name>
</gene>
<evidence type="ECO:0000313" key="1">
    <source>
        <dbReference type="EMBL" id="PTL72407.1"/>
    </source>
</evidence>
<keyword evidence="2" id="KW-1185">Reference proteome</keyword>
<proteinExistence type="predicted"/>
<comment type="caution">
    <text evidence="1">The sequence shown here is derived from an EMBL/GenBank/DDBJ whole genome shotgun (WGS) entry which is preliminary data.</text>
</comment>
<dbReference type="AlphaFoldDB" id="A0A2T4US96"/>
<dbReference type="EMBL" id="PZPL01000001">
    <property type="protein sequence ID" value="PTL72407.1"/>
    <property type="molecule type" value="Genomic_DNA"/>
</dbReference>
<dbReference type="Proteomes" id="UP000241085">
    <property type="component" value="Unassembled WGS sequence"/>
</dbReference>
<organism evidence="1 2">
    <name type="scientific">Rathayibacter caricis DSM 15933</name>
    <dbReference type="NCBI Taxonomy" id="1328867"/>
    <lineage>
        <taxon>Bacteria</taxon>
        <taxon>Bacillati</taxon>
        <taxon>Actinomycetota</taxon>
        <taxon>Actinomycetes</taxon>
        <taxon>Micrococcales</taxon>
        <taxon>Microbacteriaceae</taxon>
        <taxon>Rathayibacter</taxon>
    </lineage>
</organism>
<sequence length="145" mass="16628">MSEKRPPATREHHDRFCETEEWVLVRGASGKPVTHHRTYELTLWDGRILRTRISRPVDRSEYAASMWSHILRTQLEVVHDVFWACVLEGARPDRGEPQPLPPRRSVPLYLRDALRDQGVSDDDILGLDAAGAAELLARMYTSRGE</sequence>
<dbReference type="RefSeq" id="WP_107574115.1">
    <property type="nucleotide sequence ID" value="NZ_PZPL01000001.1"/>
</dbReference>
<evidence type="ECO:0000313" key="2">
    <source>
        <dbReference type="Proteomes" id="UP000241085"/>
    </source>
</evidence>
<reference evidence="1 2" key="1">
    <citation type="submission" date="2018-03" db="EMBL/GenBank/DDBJ databases">
        <title>Bacteriophage NCPPB3778 and a type I-E CRISPR drive the evolution of the US Biological Select Agent, Rathayibacter toxicus.</title>
        <authorList>
            <person name="Davis E.W.II."/>
            <person name="Tabima J.F."/>
            <person name="Weisberg A.J."/>
            <person name="Dantas Lopes L."/>
            <person name="Wiseman M.S."/>
            <person name="Wiseman M.S."/>
            <person name="Pupko T."/>
            <person name="Belcher M.S."/>
            <person name="Sechler A.J."/>
            <person name="Tancos M.A."/>
            <person name="Schroeder B.K."/>
            <person name="Murray T.D."/>
            <person name="Luster D.G."/>
            <person name="Schneider W.L."/>
            <person name="Rogers E."/>
            <person name="Andreote F.D."/>
            <person name="Grunwald N.J."/>
            <person name="Putnam M.L."/>
            <person name="Chang J.H."/>
        </authorList>
    </citation>
    <scope>NUCLEOTIDE SEQUENCE [LARGE SCALE GENOMIC DNA]</scope>
    <source>
        <strain evidence="1 2">DSM 15933</strain>
    </source>
</reference>